<dbReference type="OrthoDB" id="428854at2759"/>
<dbReference type="GO" id="GO:0061733">
    <property type="term" value="F:protein-lysine-acetyltransferase activity"/>
    <property type="evidence" value="ECO:0007669"/>
    <property type="project" value="TreeGrafter"/>
</dbReference>
<accession>A0A9P7YBI1</accession>
<protein>
    <recommendedName>
        <fullName evidence="15">N-acetyltransferase domain-containing protein</fullName>
    </recommendedName>
</protein>
<evidence type="ECO:0000256" key="6">
    <source>
        <dbReference type="ARBA" id="ARBA00022833"/>
    </source>
</evidence>
<comment type="similarity">
    <text evidence="2">Belongs to the acetyltransferase family. ECO subfamily.</text>
</comment>
<dbReference type="AlphaFoldDB" id="A0A9P7YBI1"/>
<evidence type="ECO:0000256" key="4">
    <source>
        <dbReference type="ARBA" id="ARBA00022723"/>
    </source>
</evidence>
<dbReference type="GO" id="GO:0007064">
    <property type="term" value="P:mitotic sister chromatid cohesion"/>
    <property type="evidence" value="ECO:0007669"/>
    <property type="project" value="TreeGrafter"/>
</dbReference>
<comment type="caution">
    <text evidence="13">The sequence shown here is derived from an EMBL/GenBank/DDBJ whole genome shotgun (WGS) entry which is preliminary data.</text>
</comment>
<evidence type="ECO:0000256" key="9">
    <source>
        <dbReference type="ARBA" id="ARBA00023315"/>
    </source>
</evidence>
<dbReference type="PANTHER" id="PTHR45884">
    <property type="entry name" value="N-ACETYLTRANSFERASE ECO"/>
    <property type="match status" value="1"/>
</dbReference>
<evidence type="ECO:0000256" key="7">
    <source>
        <dbReference type="ARBA" id="ARBA00023242"/>
    </source>
</evidence>
<feature type="domain" description="N-acetyltransferase ESCO acetyl-transferase" evidence="12">
    <location>
        <begin position="358"/>
        <end position="412"/>
    </location>
</feature>
<keyword evidence="6" id="KW-0862">Zinc</keyword>
<evidence type="ECO:0000256" key="10">
    <source>
        <dbReference type="SAM" id="MobiDB-lite"/>
    </source>
</evidence>
<dbReference type="InterPro" id="IPR028005">
    <property type="entry name" value="AcTrfase_ESCO_Znf_dom"/>
</dbReference>
<evidence type="ECO:0000313" key="14">
    <source>
        <dbReference type="Proteomes" id="UP000824998"/>
    </source>
</evidence>
<evidence type="ECO:0000256" key="1">
    <source>
        <dbReference type="ARBA" id="ARBA00004123"/>
    </source>
</evidence>
<dbReference type="Pfam" id="PF13880">
    <property type="entry name" value="Acetyltransf_13"/>
    <property type="match status" value="1"/>
</dbReference>
<feature type="compositionally biased region" description="Polar residues" evidence="10">
    <location>
        <begin position="140"/>
        <end position="149"/>
    </location>
</feature>
<evidence type="ECO:0008006" key="15">
    <source>
        <dbReference type="Google" id="ProtNLM"/>
    </source>
</evidence>
<dbReference type="GO" id="GO:0008270">
    <property type="term" value="F:zinc ion binding"/>
    <property type="evidence" value="ECO:0007669"/>
    <property type="project" value="UniProtKB-KW"/>
</dbReference>
<keyword evidence="14" id="KW-1185">Reference proteome</keyword>
<evidence type="ECO:0000256" key="5">
    <source>
        <dbReference type="ARBA" id="ARBA00022771"/>
    </source>
</evidence>
<dbReference type="PANTHER" id="PTHR45884:SF2">
    <property type="entry name" value="N-ACETYLTRANSFERASE ECO"/>
    <property type="match status" value="1"/>
</dbReference>
<dbReference type="Pfam" id="PF13878">
    <property type="entry name" value="zf-C2H2_3"/>
    <property type="match status" value="1"/>
</dbReference>
<evidence type="ECO:0000256" key="3">
    <source>
        <dbReference type="ARBA" id="ARBA00022679"/>
    </source>
</evidence>
<evidence type="ECO:0000259" key="12">
    <source>
        <dbReference type="Pfam" id="PF13880"/>
    </source>
</evidence>
<proteinExistence type="inferred from homology"/>
<dbReference type="Gene3D" id="3.40.630.30">
    <property type="match status" value="1"/>
</dbReference>
<keyword evidence="7" id="KW-0539">Nucleus</keyword>
<keyword evidence="8" id="KW-0131">Cell cycle</keyword>
<dbReference type="CDD" id="cd04301">
    <property type="entry name" value="NAT_SF"/>
    <property type="match status" value="1"/>
</dbReference>
<sequence>MAINDSTIPLSSSSNLGKELVRSGIQNYFRPVPRSSSPSTSRSILVPPASIEHQNAVSPLSPPSTSPLRTSPLISRNFRQPRRLTTRHSLPDISSVDCRVAYHDCDFSAPPSMRAYGPQGKSLVKMAAELLSVKTRGSKKSSSPATTTIKPKETSALTPSKAVQEISQHSCHDFASPPPRLASIDIPSKGKKVRSIQTTLSLGQSSSCVSCKDCGMIYDSIVKEDVSEHQRSCSVGRMPPFRDAEKQLTSEIVWEKLLRGQKTCIRVITALSEDSSKATALRIIRYTHDKMGGDVNEYDASELWARFINDETGGSDLRFKLFVYYISSRAVGVLLAERYREGMPIAIGAPGDKKEVIIDRIYVENEYMRRGIASELADMVRREFLPGRTLQRKEVTTSQLTASGMQWAFKYFT</sequence>
<organism evidence="13 14">
    <name type="scientific">Amylocarpus encephaloides</name>
    <dbReference type="NCBI Taxonomy" id="45428"/>
    <lineage>
        <taxon>Eukaryota</taxon>
        <taxon>Fungi</taxon>
        <taxon>Dikarya</taxon>
        <taxon>Ascomycota</taxon>
        <taxon>Pezizomycotina</taxon>
        <taxon>Leotiomycetes</taxon>
        <taxon>Helotiales</taxon>
        <taxon>Helotiales incertae sedis</taxon>
        <taxon>Amylocarpus</taxon>
    </lineage>
</organism>
<evidence type="ECO:0000313" key="13">
    <source>
        <dbReference type="EMBL" id="KAG9230045.1"/>
    </source>
</evidence>
<keyword evidence="4" id="KW-0479">Metal-binding</keyword>
<dbReference type="EMBL" id="MU251707">
    <property type="protein sequence ID" value="KAG9230045.1"/>
    <property type="molecule type" value="Genomic_DNA"/>
</dbReference>
<feature type="region of interest" description="Disordered" evidence="10">
    <location>
        <begin position="135"/>
        <end position="188"/>
    </location>
</feature>
<dbReference type="InterPro" id="IPR016181">
    <property type="entry name" value="Acyl_CoA_acyltransferase"/>
</dbReference>
<feature type="domain" description="N-acetyltransferase ESCO zinc-finger" evidence="11">
    <location>
        <begin position="197"/>
        <end position="233"/>
    </location>
</feature>
<keyword evidence="5" id="KW-0863">Zinc-finger</keyword>
<name>A0A9P7YBI1_9HELO</name>
<evidence type="ECO:0000256" key="2">
    <source>
        <dbReference type="ARBA" id="ARBA00005816"/>
    </source>
</evidence>
<dbReference type="GO" id="GO:0005634">
    <property type="term" value="C:nucleus"/>
    <property type="evidence" value="ECO:0007669"/>
    <property type="project" value="UniProtKB-SubCell"/>
</dbReference>
<comment type="subcellular location">
    <subcellularLocation>
        <location evidence="1">Nucleus</location>
    </subcellularLocation>
</comment>
<keyword evidence="9" id="KW-0012">Acyltransferase</keyword>
<evidence type="ECO:0000259" key="11">
    <source>
        <dbReference type="Pfam" id="PF13878"/>
    </source>
</evidence>
<reference evidence="13" key="1">
    <citation type="journal article" date="2021" name="IMA Fungus">
        <title>Genomic characterization of three marine fungi, including Emericellopsis atlantica sp. nov. with signatures of a generalist lifestyle and marine biomass degradation.</title>
        <authorList>
            <person name="Hagestad O.C."/>
            <person name="Hou L."/>
            <person name="Andersen J.H."/>
            <person name="Hansen E.H."/>
            <person name="Altermark B."/>
            <person name="Li C."/>
            <person name="Kuhnert E."/>
            <person name="Cox R.J."/>
            <person name="Crous P.W."/>
            <person name="Spatafora J.W."/>
            <person name="Lail K."/>
            <person name="Amirebrahimi M."/>
            <person name="Lipzen A."/>
            <person name="Pangilinan J."/>
            <person name="Andreopoulos W."/>
            <person name="Hayes R.D."/>
            <person name="Ng V."/>
            <person name="Grigoriev I.V."/>
            <person name="Jackson S.A."/>
            <person name="Sutton T.D.S."/>
            <person name="Dobson A.D.W."/>
            <person name="Rama T."/>
        </authorList>
    </citation>
    <scope>NUCLEOTIDE SEQUENCE</scope>
    <source>
        <strain evidence="13">TRa018bII</strain>
    </source>
</reference>
<dbReference type="SUPFAM" id="SSF55729">
    <property type="entry name" value="Acyl-CoA N-acyltransferases (Nat)"/>
    <property type="match status" value="1"/>
</dbReference>
<dbReference type="GO" id="GO:0000785">
    <property type="term" value="C:chromatin"/>
    <property type="evidence" value="ECO:0007669"/>
    <property type="project" value="TreeGrafter"/>
</dbReference>
<gene>
    <name evidence="13" type="ORF">BJ875DRAFT_169633</name>
</gene>
<dbReference type="InterPro" id="IPR028009">
    <property type="entry name" value="ESCO_Acetyltransf_dom"/>
</dbReference>
<evidence type="ECO:0000256" key="8">
    <source>
        <dbReference type="ARBA" id="ARBA00023306"/>
    </source>
</evidence>
<keyword evidence="3" id="KW-0808">Transferase</keyword>
<dbReference type="Proteomes" id="UP000824998">
    <property type="component" value="Unassembled WGS sequence"/>
</dbReference>